<feature type="transmembrane region" description="Helical" evidence="12">
    <location>
        <begin position="208"/>
        <end position="225"/>
    </location>
</feature>
<reference evidence="15" key="1">
    <citation type="submission" date="2017-11" db="EMBL/GenBank/DDBJ databases">
        <title>Three new genomes from thermophilic consortium.</title>
        <authorList>
            <person name="Quaggio R."/>
            <person name="Amgarten D."/>
            <person name="Setubal J.C."/>
        </authorList>
    </citation>
    <scope>NUCLEOTIDE SEQUENCE</scope>
    <source>
        <strain evidence="15">ZCTH01-B2</strain>
    </source>
</reference>
<dbReference type="InterPro" id="IPR013013">
    <property type="entry name" value="PTS_EIIC_1"/>
</dbReference>
<accession>A0A953LGQ3</accession>
<dbReference type="SUPFAM" id="SSF55604">
    <property type="entry name" value="Glucose permease domain IIB"/>
    <property type="match status" value="1"/>
</dbReference>
<evidence type="ECO:0000256" key="9">
    <source>
        <dbReference type="ARBA" id="ARBA00022989"/>
    </source>
</evidence>
<dbReference type="Proteomes" id="UP000732377">
    <property type="component" value="Unassembled WGS sequence"/>
</dbReference>
<evidence type="ECO:0000256" key="10">
    <source>
        <dbReference type="ARBA" id="ARBA00023136"/>
    </source>
</evidence>
<evidence type="ECO:0000256" key="8">
    <source>
        <dbReference type="ARBA" id="ARBA00022777"/>
    </source>
</evidence>
<feature type="transmembrane region" description="Helical" evidence="12">
    <location>
        <begin position="386"/>
        <end position="411"/>
    </location>
</feature>
<keyword evidence="7 12" id="KW-0812">Transmembrane</keyword>
<dbReference type="AlphaFoldDB" id="A0A953LGQ3"/>
<dbReference type="InterPro" id="IPR050558">
    <property type="entry name" value="PTS_Sugar-Specific_Components"/>
</dbReference>
<dbReference type="GO" id="GO:0090588">
    <property type="term" value="F:protein-phosphocysteine-N-acetylmuramate phosphotransferase system transporter activity"/>
    <property type="evidence" value="ECO:0007669"/>
    <property type="project" value="TreeGrafter"/>
</dbReference>
<feature type="transmembrane region" description="Helical" evidence="12">
    <location>
        <begin position="350"/>
        <end position="374"/>
    </location>
</feature>
<protein>
    <submittedName>
        <fullName evidence="15">PTS sugar transporter subunit IIC</fullName>
    </submittedName>
</protein>
<evidence type="ECO:0000256" key="3">
    <source>
        <dbReference type="ARBA" id="ARBA00022475"/>
    </source>
</evidence>
<evidence type="ECO:0000313" key="15">
    <source>
        <dbReference type="EMBL" id="MBY6275466.1"/>
    </source>
</evidence>
<dbReference type="GO" id="GO:0008982">
    <property type="term" value="F:protein-N(PI)-phosphohistidine-sugar phosphotransferase activity"/>
    <property type="evidence" value="ECO:0007669"/>
    <property type="project" value="InterPro"/>
</dbReference>
<dbReference type="GO" id="GO:0005886">
    <property type="term" value="C:plasma membrane"/>
    <property type="evidence" value="ECO:0007669"/>
    <property type="project" value="UniProtKB-SubCell"/>
</dbReference>
<feature type="transmembrane region" description="Helical" evidence="12">
    <location>
        <begin position="319"/>
        <end position="338"/>
    </location>
</feature>
<comment type="caution">
    <text evidence="15">The sequence shown here is derived from an EMBL/GenBank/DDBJ whole genome shotgun (WGS) entry which is preliminary data.</text>
</comment>
<dbReference type="PANTHER" id="PTHR30175:SF3">
    <property type="entry name" value="PTS SYSTEM N-ACETYLMURAMIC ACID-SPECIFIC EIIBC COMPONENT"/>
    <property type="match status" value="1"/>
</dbReference>
<evidence type="ECO:0000259" key="14">
    <source>
        <dbReference type="PROSITE" id="PS51103"/>
    </source>
</evidence>
<feature type="domain" description="PTS EIIB type-1" evidence="13">
    <location>
        <begin position="5"/>
        <end position="88"/>
    </location>
</feature>
<dbReference type="InterPro" id="IPR001996">
    <property type="entry name" value="PTS_IIB_1"/>
</dbReference>
<evidence type="ECO:0000256" key="11">
    <source>
        <dbReference type="PROSITE-ProRule" id="PRU00421"/>
    </source>
</evidence>
<keyword evidence="10 12" id="KW-0472">Membrane</keyword>
<name>A0A953LGQ3_SYMTR</name>
<feature type="transmembrane region" description="Helical" evidence="12">
    <location>
        <begin position="144"/>
        <end position="169"/>
    </location>
</feature>
<evidence type="ECO:0000259" key="13">
    <source>
        <dbReference type="PROSITE" id="PS51098"/>
    </source>
</evidence>
<keyword evidence="6" id="KW-0598">Phosphotransferase system</keyword>
<keyword evidence="5" id="KW-0808">Transferase</keyword>
<dbReference type="InterPro" id="IPR003352">
    <property type="entry name" value="PTS_EIIC"/>
</dbReference>
<keyword evidence="4 15" id="KW-0762">Sugar transport</keyword>
<evidence type="ECO:0000256" key="1">
    <source>
        <dbReference type="ARBA" id="ARBA00004651"/>
    </source>
</evidence>
<evidence type="ECO:0000256" key="2">
    <source>
        <dbReference type="ARBA" id="ARBA00022448"/>
    </source>
</evidence>
<dbReference type="PROSITE" id="PS01035">
    <property type="entry name" value="PTS_EIIB_TYPE_1_CYS"/>
    <property type="match status" value="1"/>
</dbReference>
<dbReference type="Pfam" id="PF00367">
    <property type="entry name" value="PTS_EIIB"/>
    <property type="match status" value="1"/>
</dbReference>
<dbReference type="GO" id="GO:0016301">
    <property type="term" value="F:kinase activity"/>
    <property type="evidence" value="ECO:0007669"/>
    <property type="project" value="UniProtKB-KW"/>
</dbReference>
<dbReference type="EMBL" id="PIUK01000026">
    <property type="protein sequence ID" value="MBY6275466.1"/>
    <property type="molecule type" value="Genomic_DNA"/>
</dbReference>
<sequence length="453" mass="46429">MSREERIAAQLVEQLGGRENIVAMACCMTRLRIDLRDLAKADLKALRKIEGVKGVVQTGGQVQVIFGPGLAQKVAEAAAGVTGVAVGEAPPVPGEAARLGSADLLRKIANVFVPLIPGIIAVGMMMALNNVLQKANLITPETTVFGYSVVGILNLLGGTFLGLLSILVGQNAAREWGGPPVMGAVGAAILLGGGNGAALTALNMVPGRGGLIGALIAGAFLGWLYRKIQRVIPESINIIVTPFLTLLIGGLIVVFVVQPVGGVLADGITKAATWLIGVGGALAGFVLAGTFLPLVMLGIHQGFTPIHMQLIETLGNTPLLPILAMAGAGQVGAALAVYVKTRDADLRRVILAALPVGILGIGEPLIYGVTLPLFRPFIGACIGAGFGGAVIAMAKVGALAMGVSGILLTLLVDKVGMYLLGLVVSYIAGFIATWLLGFDESRVTEAQSFTFGD</sequence>
<feature type="transmembrane region" description="Helical" evidence="12">
    <location>
        <begin position="417"/>
        <end position="438"/>
    </location>
</feature>
<dbReference type="InterPro" id="IPR018113">
    <property type="entry name" value="PTrfase_EIIB_Cys"/>
</dbReference>
<evidence type="ECO:0000256" key="12">
    <source>
        <dbReference type="SAM" id="Phobius"/>
    </source>
</evidence>
<dbReference type="Gene3D" id="3.30.1360.60">
    <property type="entry name" value="Glucose permease domain IIB"/>
    <property type="match status" value="1"/>
</dbReference>
<feature type="transmembrane region" description="Helical" evidence="12">
    <location>
        <begin position="272"/>
        <end position="299"/>
    </location>
</feature>
<feature type="transmembrane region" description="Helical" evidence="12">
    <location>
        <begin position="237"/>
        <end position="260"/>
    </location>
</feature>
<evidence type="ECO:0000256" key="6">
    <source>
        <dbReference type="ARBA" id="ARBA00022683"/>
    </source>
</evidence>
<gene>
    <name evidence="15" type="ORF">CWE10_04475</name>
</gene>
<feature type="active site" description="Phosphocysteine intermediate; for EIIB activity" evidence="11">
    <location>
        <position position="27"/>
    </location>
</feature>
<dbReference type="PROSITE" id="PS51098">
    <property type="entry name" value="PTS_EIIB_TYPE_1"/>
    <property type="match status" value="1"/>
</dbReference>
<dbReference type="Pfam" id="PF02378">
    <property type="entry name" value="PTS_EIIC"/>
    <property type="match status" value="1"/>
</dbReference>
<keyword evidence="8" id="KW-0418">Kinase</keyword>
<evidence type="ECO:0000256" key="4">
    <source>
        <dbReference type="ARBA" id="ARBA00022597"/>
    </source>
</evidence>
<evidence type="ECO:0000256" key="5">
    <source>
        <dbReference type="ARBA" id="ARBA00022679"/>
    </source>
</evidence>
<feature type="transmembrane region" description="Helical" evidence="12">
    <location>
        <begin position="108"/>
        <end position="132"/>
    </location>
</feature>
<dbReference type="RefSeq" id="WP_273378332.1">
    <property type="nucleotide sequence ID" value="NZ_PIUK01000026.1"/>
</dbReference>
<dbReference type="InterPro" id="IPR036878">
    <property type="entry name" value="Glu_permease_IIB"/>
</dbReference>
<feature type="domain" description="PTS EIIC type-1" evidence="14">
    <location>
        <begin position="119"/>
        <end position="452"/>
    </location>
</feature>
<dbReference type="PROSITE" id="PS51103">
    <property type="entry name" value="PTS_EIIC_TYPE_1"/>
    <property type="match status" value="1"/>
</dbReference>
<evidence type="ECO:0000313" key="16">
    <source>
        <dbReference type="Proteomes" id="UP000732377"/>
    </source>
</evidence>
<dbReference type="PANTHER" id="PTHR30175">
    <property type="entry name" value="PHOSPHOTRANSFERASE SYSTEM TRANSPORT PROTEIN"/>
    <property type="match status" value="1"/>
</dbReference>
<proteinExistence type="predicted"/>
<keyword evidence="9 12" id="KW-1133">Transmembrane helix</keyword>
<feature type="transmembrane region" description="Helical" evidence="12">
    <location>
        <begin position="181"/>
        <end position="202"/>
    </location>
</feature>
<keyword evidence="2" id="KW-0813">Transport</keyword>
<dbReference type="FunFam" id="3.30.1360.60:FF:000001">
    <property type="entry name" value="PTS system glucose-specific IIBC component PtsG"/>
    <property type="match status" value="1"/>
</dbReference>
<organism evidence="15 16">
    <name type="scientific">Symbiobacterium thermophilum</name>
    <dbReference type="NCBI Taxonomy" id="2734"/>
    <lineage>
        <taxon>Bacteria</taxon>
        <taxon>Bacillati</taxon>
        <taxon>Bacillota</taxon>
        <taxon>Clostridia</taxon>
        <taxon>Eubacteriales</taxon>
        <taxon>Symbiobacteriaceae</taxon>
        <taxon>Symbiobacterium</taxon>
    </lineage>
</organism>
<dbReference type="GO" id="GO:0009401">
    <property type="term" value="P:phosphoenolpyruvate-dependent sugar phosphotransferase system"/>
    <property type="evidence" value="ECO:0007669"/>
    <property type="project" value="UniProtKB-KW"/>
</dbReference>
<dbReference type="CDD" id="cd00212">
    <property type="entry name" value="PTS_IIB_glc"/>
    <property type="match status" value="1"/>
</dbReference>
<evidence type="ECO:0000256" key="7">
    <source>
        <dbReference type="ARBA" id="ARBA00022692"/>
    </source>
</evidence>
<comment type="subcellular location">
    <subcellularLocation>
        <location evidence="1">Cell membrane</location>
        <topology evidence="1">Multi-pass membrane protein</topology>
    </subcellularLocation>
</comment>
<keyword evidence="3" id="KW-1003">Cell membrane</keyword>